<dbReference type="GO" id="GO:0031966">
    <property type="term" value="C:mitochondrial membrane"/>
    <property type="evidence" value="ECO:0007669"/>
    <property type="project" value="UniProtKB-SubCell"/>
</dbReference>
<evidence type="ECO:0000256" key="2">
    <source>
        <dbReference type="ARBA" id="ARBA00006375"/>
    </source>
</evidence>
<dbReference type="EMBL" id="QEAQ01000171">
    <property type="protein sequence ID" value="TPX54114.1"/>
    <property type="molecule type" value="Genomic_DNA"/>
</dbReference>
<evidence type="ECO:0008006" key="13">
    <source>
        <dbReference type="Google" id="ProtNLM"/>
    </source>
</evidence>
<feature type="repeat" description="Solcar" evidence="9">
    <location>
        <begin position="37"/>
        <end position="126"/>
    </location>
</feature>
<dbReference type="PANTHER" id="PTHR45624:SF12">
    <property type="entry name" value="MITOCHONDRIAL ORNITHINE TRANSPORTER 1"/>
    <property type="match status" value="1"/>
</dbReference>
<evidence type="ECO:0000256" key="6">
    <source>
        <dbReference type="ARBA" id="ARBA00022989"/>
    </source>
</evidence>
<feature type="repeat" description="Solcar" evidence="9">
    <location>
        <begin position="243"/>
        <end position="332"/>
    </location>
</feature>
<dbReference type="PRINTS" id="PR00926">
    <property type="entry name" value="MITOCARRIER"/>
</dbReference>
<dbReference type="InterPro" id="IPR050567">
    <property type="entry name" value="Mitochondrial_Carrier"/>
</dbReference>
<evidence type="ECO:0000256" key="3">
    <source>
        <dbReference type="ARBA" id="ARBA00022448"/>
    </source>
</evidence>
<organism evidence="11 12">
    <name type="scientific">Powellomyces hirtus</name>
    <dbReference type="NCBI Taxonomy" id="109895"/>
    <lineage>
        <taxon>Eukaryota</taxon>
        <taxon>Fungi</taxon>
        <taxon>Fungi incertae sedis</taxon>
        <taxon>Chytridiomycota</taxon>
        <taxon>Chytridiomycota incertae sedis</taxon>
        <taxon>Chytridiomycetes</taxon>
        <taxon>Spizellomycetales</taxon>
        <taxon>Powellomycetaceae</taxon>
        <taxon>Powellomyces</taxon>
    </lineage>
</organism>
<evidence type="ECO:0000256" key="7">
    <source>
        <dbReference type="ARBA" id="ARBA00023128"/>
    </source>
</evidence>
<evidence type="ECO:0000256" key="4">
    <source>
        <dbReference type="ARBA" id="ARBA00022692"/>
    </source>
</evidence>
<keyword evidence="4 9" id="KW-0812">Transmembrane</keyword>
<evidence type="ECO:0000256" key="5">
    <source>
        <dbReference type="ARBA" id="ARBA00022737"/>
    </source>
</evidence>
<keyword evidence="5" id="KW-0677">Repeat</keyword>
<keyword evidence="7" id="KW-0496">Mitochondrion</keyword>
<proteinExistence type="inferred from homology"/>
<comment type="subcellular location">
    <subcellularLocation>
        <location evidence="1">Mitochondrion membrane</location>
        <topology evidence="1">Multi-pass membrane protein</topology>
    </subcellularLocation>
</comment>
<dbReference type="InterPro" id="IPR018108">
    <property type="entry name" value="MCP_transmembrane"/>
</dbReference>
<dbReference type="PROSITE" id="PS50920">
    <property type="entry name" value="SOLCAR"/>
    <property type="match status" value="3"/>
</dbReference>
<dbReference type="Proteomes" id="UP000318582">
    <property type="component" value="Unassembled WGS sequence"/>
</dbReference>
<sequence length="335" mass="36626">MPNEHVDAWKTSKELFAGTVAGWTQVLTGQVSSDHHDSILFVSSSQHFSKVVSLGSVSNQPFDTVKVRLQTQPRDKPTYSGMGDCVKQTLKNEGFAGFYKGTLTPLIGVGACVAIQFGALETAKRELTLMNARNGVREPTHLTMGQLFVAGAASGIANSVLSGPIEHVRTRLQVQSRGAAGGGYSGPLDFARKVASAYGVSALYKGQCVTLVREFIGYGSYFSTYEWLMQRAMIEEGKKRNEIELWKQCAYGATAGYALWLSVYPIDVVKSKLQTDGFEKETRQYRGMMDCARKTLAQEGMKGLYRGFWACMARAAPVNAATFVAYEATMNLLGR</sequence>
<keyword evidence="6" id="KW-1133">Transmembrane helix</keyword>
<dbReference type="InterPro" id="IPR023395">
    <property type="entry name" value="MCP_dom_sf"/>
</dbReference>
<dbReference type="Pfam" id="PF00153">
    <property type="entry name" value="Mito_carr"/>
    <property type="match status" value="3"/>
</dbReference>
<accession>A0A507DQW4</accession>
<protein>
    <recommendedName>
        <fullName evidence="13">Mitochondrial carrier protein</fullName>
    </recommendedName>
</protein>
<evidence type="ECO:0000313" key="12">
    <source>
        <dbReference type="Proteomes" id="UP000318582"/>
    </source>
</evidence>
<evidence type="ECO:0000256" key="10">
    <source>
        <dbReference type="RuleBase" id="RU000488"/>
    </source>
</evidence>
<keyword evidence="8 9" id="KW-0472">Membrane</keyword>
<reference evidence="11 12" key="1">
    <citation type="journal article" date="2019" name="Sci. Rep.">
        <title>Comparative genomics of chytrid fungi reveal insights into the obligate biotrophic and pathogenic lifestyle of Synchytrium endobioticum.</title>
        <authorList>
            <person name="van de Vossenberg B.T.L.H."/>
            <person name="Warris S."/>
            <person name="Nguyen H.D.T."/>
            <person name="van Gent-Pelzer M.P.E."/>
            <person name="Joly D.L."/>
            <person name="van de Geest H.C."/>
            <person name="Bonants P.J.M."/>
            <person name="Smith D.S."/>
            <person name="Levesque C.A."/>
            <person name="van der Lee T.A.J."/>
        </authorList>
    </citation>
    <scope>NUCLEOTIDE SEQUENCE [LARGE SCALE GENOMIC DNA]</scope>
    <source>
        <strain evidence="11 12">CBS 809.83</strain>
    </source>
</reference>
<name>A0A507DQW4_9FUNG</name>
<dbReference type="AlphaFoldDB" id="A0A507DQW4"/>
<evidence type="ECO:0000256" key="9">
    <source>
        <dbReference type="PROSITE-ProRule" id="PRU00282"/>
    </source>
</evidence>
<dbReference type="InterPro" id="IPR002067">
    <property type="entry name" value="MCP"/>
</dbReference>
<comment type="similarity">
    <text evidence="2 10">Belongs to the mitochondrial carrier (TC 2.A.29) family.</text>
</comment>
<keyword evidence="3 10" id="KW-0813">Transport</keyword>
<dbReference type="GO" id="GO:0000064">
    <property type="term" value="F:L-ornithine transmembrane transporter activity"/>
    <property type="evidence" value="ECO:0007669"/>
    <property type="project" value="TreeGrafter"/>
</dbReference>
<dbReference type="PANTHER" id="PTHR45624">
    <property type="entry name" value="MITOCHONDRIAL BASIC AMINO ACIDS TRANSPORTER-RELATED"/>
    <property type="match status" value="1"/>
</dbReference>
<gene>
    <name evidence="11" type="ORF">PhCBS80983_g06047</name>
</gene>
<dbReference type="SUPFAM" id="SSF103506">
    <property type="entry name" value="Mitochondrial carrier"/>
    <property type="match status" value="1"/>
</dbReference>
<comment type="caution">
    <text evidence="11">The sequence shown here is derived from an EMBL/GenBank/DDBJ whole genome shotgun (WGS) entry which is preliminary data.</text>
</comment>
<evidence type="ECO:0000256" key="1">
    <source>
        <dbReference type="ARBA" id="ARBA00004225"/>
    </source>
</evidence>
<evidence type="ECO:0000313" key="11">
    <source>
        <dbReference type="EMBL" id="TPX54114.1"/>
    </source>
</evidence>
<evidence type="ECO:0000256" key="8">
    <source>
        <dbReference type="ARBA" id="ARBA00023136"/>
    </source>
</evidence>
<dbReference type="GO" id="GO:1990575">
    <property type="term" value="P:mitochondrial L-ornithine transmembrane transport"/>
    <property type="evidence" value="ECO:0007669"/>
    <property type="project" value="TreeGrafter"/>
</dbReference>
<dbReference type="Gene3D" id="1.50.40.10">
    <property type="entry name" value="Mitochondrial carrier domain"/>
    <property type="match status" value="1"/>
</dbReference>
<keyword evidence="12" id="KW-1185">Reference proteome</keyword>
<feature type="repeat" description="Solcar" evidence="9">
    <location>
        <begin position="142"/>
        <end position="231"/>
    </location>
</feature>